<reference evidence="2" key="2">
    <citation type="submission" date="2018-10" db="UniProtKB">
        <authorList>
            <consortium name="EnsemblPlants"/>
        </authorList>
    </citation>
    <scope>IDENTIFICATION</scope>
</reference>
<dbReference type="Gramene" id="TraesWEE_scaffold_068779_01G000400.1">
    <property type="protein sequence ID" value="TraesWEE_scaffold_068779_01G000400.1"/>
    <property type="gene ID" value="TraesWEE_scaffold_068779_01G000400"/>
</dbReference>
<evidence type="ECO:0000313" key="3">
    <source>
        <dbReference type="Proteomes" id="UP000019116"/>
    </source>
</evidence>
<dbReference type="OrthoDB" id="696382at2759"/>
<proteinExistence type="predicted"/>
<feature type="region of interest" description="Disordered" evidence="1">
    <location>
        <begin position="1"/>
        <end position="73"/>
    </location>
</feature>
<feature type="region of interest" description="Disordered" evidence="1">
    <location>
        <begin position="272"/>
        <end position="313"/>
    </location>
</feature>
<keyword evidence="3" id="KW-1185">Reference proteome</keyword>
<dbReference type="Gramene" id="TraesCS2A02G175300.1">
    <property type="protein sequence ID" value="TraesCS2A02G175300.1"/>
    <property type="gene ID" value="TraesCS2A02G175300"/>
</dbReference>
<dbReference type="EnsemblPlants" id="TraesCS2A02G175300.1">
    <property type="protein sequence ID" value="TraesCS2A02G175300.1"/>
    <property type="gene ID" value="TraesCS2A02G175300"/>
</dbReference>
<feature type="compositionally biased region" description="Polar residues" evidence="1">
    <location>
        <begin position="39"/>
        <end position="51"/>
    </location>
</feature>
<dbReference type="OMA" id="NRCETSN"/>
<dbReference type="PaxDb" id="4565-Traes_2AL_0F3B1D0EC.2"/>
<organism evidence="2">
    <name type="scientific">Triticum aestivum</name>
    <name type="common">Wheat</name>
    <dbReference type="NCBI Taxonomy" id="4565"/>
    <lineage>
        <taxon>Eukaryota</taxon>
        <taxon>Viridiplantae</taxon>
        <taxon>Streptophyta</taxon>
        <taxon>Embryophyta</taxon>
        <taxon>Tracheophyta</taxon>
        <taxon>Spermatophyta</taxon>
        <taxon>Magnoliopsida</taxon>
        <taxon>Liliopsida</taxon>
        <taxon>Poales</taxon>
        <taxon>Poaceae</taxon>
        <taxon>BOP clade</taxon>
        <taxon>Pooideae</taxon>
        <taxon>Triticodae</taxon>
        <taxon>Triticeae</taxon>
        <taxon>Triticinae</taxon>
        <taxon>Triticum</taxon>
    </lineage>
</organism>
<evidence type="ECO:0000313" key="2">
    <source>
        <dbReference type="EnsemblPlants" id="TraesCS2A02G175300.1"/>
    </source>
</evidence>
<protein>
    <submittedName>
        <fullName evidence="2">Uncharacterized protein</fullName>
    </submittedName>
</protein>
<name>A0A3B6AVH3_WHEAT</name>
<accession>A0A3B6AVH3</accession>
<reference evidence="2" key="1">
    <citation type="submission" date="2018-08" db="EMBL/GenBank/DDBJ databases">
        <authorList>
            <person name="Rossello M."/>
        </authorList>
    </citation>
    <scope>NUCLEOTIDE SEQUENCE [LARGE SCALE GENOMIC DNA]</scope>
    <source>
        <strain evidence="2">cv. Chinese Spring</strain>
    </source>
</reference>
<dbReference type="AlphaFoldDB" id="A0A3B6AVH3"/>
<evidence type="ECO:0000256" key="1">
    <source>
        <dbReference type="SAM" id="MobiDB-lite"/>
    </source>
</evidence>
<dbReference type="Proteomes" id="UP000019116">
    <property type="component" value="Chromosome 2A"/>
</dbReference>
<dbReference type="Gramene" id="TraesCS2A03G0365200.1">
    <property type="protein sequence ID" value="TraesCS2A03G0365200.1.CDS"/>
    <property type="gene ID" value="TraesCS2A03G0365200"/>
</dbReference>
<sequence>MAAASTRGKGNNVDKTADQQDEEDTQPLRPPKLSHHAPSASNRCETSNTLRRGSDSDIVAARASPGVSPDTPRELDLGSLWSQIQQAAASSSDVTSSSFSPRPWNSLRIKKLSWSLGTLHLFSTVQLLHSERNLKIQVKKRKILPSSVSAEKATIINTYAVMKSGMKDLDESGNNGAISSQKAQKRLMTAPLSPGTMKRREDWGLLGLAAVREKGGAMSVALPRLTASPWHLGVRAALLRLMTLYCLKNIAVHTIFYCNLLLVPLVNTDSSHVSSEDGPIDHDVNHCNNDSGNEEENIGGNDNNCGFNPDGVS</sequence>